<keyword evidence="2" id="KW-1185">Reference proteome</keyword>
<evidence type="ECO:0000256" key="1">
    <source>
        <dbReference type="SAM" id="SignalP"/>
    </source>
</evidence>
<dbReference type="Pfam" id="PF10322">
    <property type="entry name" value="7TM_GPCR_Sru"/>
    <property type="match status" value="1"/>
</dbReference>
<dbReference type="AlphaFoldDB" id="A0A1I7U9G3"/>
<keyword evidence="1" id="KW-0732">Signal</keyword>
<name>A0A1I7U9G3_9PELO</name>
<proteinExistence type="predicted"/>
<reference evidence="3" key="1">
    <citation type="submission" date="2016-11" db="UniProtKB">
        <authorList>
            <consortium name="WormBaseParasite"/>
        </authorList>
    </citation>
    <scope>IDENTIFICATION</scope>
</reference>
<dbReference type="Proteomes" id="UP000095282">
    <property type="component" value="Unplaced"/>
</dbReference>
<protein>
    <submittedName>
        <fullName evidence="3">Secreted protein</fullName>
    </submittedName>
</protein>
<evidence type="ECO:0000313" key="3">
    <source>
        <dbReference type="WBParaSite" id="Csp11.Scaffold629.g16218.t1"/>
    </source>
</evidence>
<dbReference type="WBParaSite" id="Csp11.Scaffold629.g16218.t1">
    <property type="protein sequence ID" value="Csp11.Scaffold629.g16218.t1"/>
    <property type="gene ID" value="Csp11.Scaffold629.g16218"/>
</dbReference>
<accession>A0A1I7U9G3</accession>
<dbReference type="InterPro" id="IPR003839">
    <property type="entry name" value="7TM_GPCR_serpentine_rcpt_Sru"/>
</dbReference>
<feature type="chain" id="PRO_5009308562" evidence="1">
    <location>
        <begin position="23"/>
        <end position="87"/>
    </location>
</feature>
<feature type="signal peptide" evidence="1">
    <location>
        <begin position="1"/>
        <end position="22"/>
    </location>
</feature>
<evidence type="ECO:0000313" key="2">
    <source>
        <dbReference type="Proteomes" id="UP000095282"/>
    </source>
</evidence>
<sequence>MLFLFWSPAAYVLSSVSSFSHAVSDVVCLQLDVPYQEGAITISSSFAFGNEYKYPTLSSNESRRNIDSDHVSNHVSFDVHSIIICEI</sequence>
<organism evidence="2 3">
    <name type="scientific">Caenorhabditis tropicalis</name>
    <dbReference type="NCBI Taxonomy" id="1561998"/>
    <lineage>
        <taxon>Eukaryota</taxon>
        <taxon>Metazoa</taxon>
        <taxon>Ecdysozoa</taxon>
        <taxon>Nematoda</taxon>
        <taxon>Chromadorea</taxon>
        <taxon>Rhabditida</taxon>
        <taxon>Rhabditina</taxon>
        <taxon>Rhabditomorpha</taxon>
        <taxon>Rhabditoidea</taxon>
        <taxon>Rhabditidae</taxon>
        <taxon>Peloderinae</taxon>
        <taxon>Caenorhabditis</taxon>
    </lineage>
</organism>